<dbReference type="PROSITE" id="PS50179">
    <property type="entry name" value="VHS"/>
    <property type="match status" value="1"/>
</dbReference>
<dbReference type="EMBL" id="JNVN01002442">
    <property type="protein sequence ID" value="KHJ31962.1"/>
    <property type="molecule type" value="Genomic_DNA"/>
</dbReference>
<keyword evidence="2" id="KW-0813">Transport</keyword>
<dbReference type="InterPro" id="IPR002014">
    <property type="entry name" value="VHS_dom"/>
</dbReference>
<dbReference type="Gene3D" id="1.20.58.160">
    <property type="match status" value="1"/>
</dbReference>
<feature type="region of interest" description="Disordered" evidence="4">
    <location>
        <begin position="303"/>
        <end position="406"/>
    </location>
</feature>
<evidence type="ECO:0000313" key="8">
    <source>
        <dbReference type="Proteomes" id="UP000030854"/>
    </source>
</evidence>
<organism evidence="7 8">
    <name type="scientific">Uncinula necator</name>
    <name type="common">Grape powdery mildew</name>
    <dbReference type="NCBI Taxonomy" id="52586"/>
    <lineage>
        <taxon>Eukaryota</taxon>
        <taxon>Fungi</taxon>
        <taxon>Dikarya</taxon>
        <taxon>Ascomycota</taxon>
        <taxon>Pezizomycotina</taxon>
        <taxon>Leotiomycetes</taxon>
        <taxon>Erysiphales</taxon>
        <taxon>Erysiphaceae</taxon>
        <taxon>Erysiphe</taxon>
    </lineage>
</organism>
<gene>
    <name evidence="7" type="ORF">EV44_g6151</name>
</gene>
<dbReference type="GO" id="GO:0016192">
    <property type="term" value="P:vesicle-mediated transport"/>
    <property type="evidence" value="ECO:0007669"/>
    <property type="project" value="UniProtKB-ARBA"/>
</dbReference>
<feature type="compositionally biased region" description="Basic and acidic residues" evidence="4">
    <location>
        <begin position="323"/>
        <end position="337"/>
    </location>
</feature>
<dbReference type="PROSITE" id="PS50909">
    <property type="entry name" value="GAT"/>
    <property type="match status" value="1"/>
</dbReference>
<accession>A0A0B1P008</accession>
<proteinExistence type="predicted"/>
<dbReference type="STRING" id="52586.A0A0B1P008"/>
<dbReference type="HOGENOM" id="CLU_031989_1_0_1"/>
<dbReference type="GO" id="GO:0015031">
    <property type="term" value="P:protein transport"/>
    <property type="evidence" value="ECO:0007669"/>
    <property type="project" value="UniProtKB-KW"/>
</dbReference>
<reference evidence="7 8" key="1">
    <citation type="journal article" date="2014" name="BMC Genomics">
        <title>Adaptive genomic structural variation in the grape powdery mildew pathogen, Erysiphe necator.</title>
        <authorList>
            <person name="Jones L."/>
            <person name="Riaz S."/>
            <person name="Morales-Cruz A."/>
            <person name="Amrine K.C."/>
            <person name="McGuire B."/>
            <person name="Gubler W.D."/>
            <person name="Walker M.A."/>
            <person name="Cantu D."/>
        </authorList>
    </citation>
    <scope>NUCLEOTIDE SEQUENCE [LARGE SCALE GENOMIC DNA]</scope>
    <source>
        <strain evidence="8">c</strain>
    </source>
</reference>
<dbReference type="GO" id="GO:0043130">
    <property type="term" value="F:ubiquitin binding"/>
    <property type="evidence" value="ECO:0007669"/>
    <property type="project" value="InterPro"/>
</dbReference>
<comment type="subunit">
    <text evidence="1">Component of the ESCRT-0 complex composed of HSE1 and VPS27.</text>
</comment>
<dbReference type="InterPro" id="IPR038425">
    <property type="entry name" value="GAT_sf"/>
</dbReference>
<keyword evidence="3" id="KW-0653">Protein transport</keyword>
<protein>
    <submittedName>
        <fullName evidence="7">Putative gat domain-containing protein</fullName>
    </submittedName>
</protein>
<feature type="domain" description="GAT" evidence="6">
    <location>
        <begin position="209"/>
        <end position="298"/>
    </location>
</feature>
<feature type="compositionally biased region" description="Polar residues" evidence="4">
    <location>
        <begin position="356"/>
        <end position="372"/>
    </location>
</feature>
<evidence type="ECO:0000256" key="3">
    <source>
        <dbReference type="ARBA" id="ARBA00022927"/>
    </source>
</evidence>
<dbReference type="AlphaFoldDB" id="A0A0B1P008"/>
<evidence type="ECO:0000259" key="6">
    <source>
        <dbReference type="PROSITE" id="PS50909"/>
    </source>
</evidence>
<evidence type="ECO:0000256" key="1">
    <source>
        <dbReference type="ARBA" id="ARBA00011446"/>
    </source>
</evidence>
<dbReference type="Pfam" id="PF03127">
    <property type="entry name" value="GAT"/>
    <property type="match status" value="1"/>
</dbReference>
<dbReference type="InterPro" id="IPR008942">
    <property type="entry name" value="ENTH_VHS"/>
</dbReference>
<sequence>MKGTTINRMLGTLKRRPRPTSPTQVIYSDDDSPEATAIRNITLFCESGKPGQPGGSDEEVLYLPMVVDACESSPLAAKEAAYLIRKFLDRDYYNRPHMQYNSVMLIRILAENPGPTFTRNLDSKFVQTVKELLRYGQDQNIRSLLVETLNKFSRDRAYFEGIELLVEMWGKEQEKMRWQGASDMYRVTKIPMNNAIQQQGYAPPSQILPSAQELSLRIMEARTSASLLSEVTESTPISEIINNELIYELVNRCQNANLSIQTYISARNPAPDNDVMENLIETNDMINNALSKHQRTLLQARKNQEMESTAGLNSRNGTSSRPKSKEDSSMTPPREDFPTSSTERLNGYPRPGIENPFSNSRSSLHSTKSSAAGSDKKYMMHAGGSDSISSKEKQKEATSNTPIYRY</sequence>
<dbReference type="SUPFAM" id="SSF89009">
    <property type="entry name" value="GAT-like domain"/>
    <property type="match status" value="1"/>
</dbReference>
<dbReference type="GO" id="GO:0007034">
    <property type="term" value="P:vacuolar transport"/>
    <property type="evidence" value="ECO:0007669"/>
    <property type="project" value="UniProtKB-ARBA"/>
</dbReference>
<dbReference type="OMA" id="KPSWQYN"/>
<evidence type="ECO:0000313" key="7">
    <source>
        <dbReference type="EMBL" id="KHJ31962.1"/>
    </source>
</evidence>
<comment type="caution">
    <text evidence="7">The sequence shown here is derived from an EMBL/GenBank/DDBJ whole genome shotgun (WGS) entry which is preliminary data.</text>
</comment>
<evidence type="ECO:0000256" key="4">
    <source>
        <dbReference type="SAM" id="MobiDB-lite"/>
    </source>
</evidence>
<dbReference type="SUPFAM" id="SSF48464">
    <property type="entry name" value="ENTH/VHS domain"/>
    <property type="match status" value="1"/>
</dbReference>
<feature type="compositionally biased region" description="Polar residues" evidence="4">
    <location>
        <begin position="397"/>
        <end position="406"/>
    </location>
</feature>
<dbReference type="CDD" id="cd21383">
    <property type="entry name" value="GAT_GGA_Tom1-like"/>
    <property type="match status" value="1"/>
</dbReference>
<feature type="compositionally biased region" description="Polar residues" evidence="4">
    <location>
        <begin position="306"/>
        <end position="321"/>
    </location>
</feature>
<dbReference type="Proteomes" id="UP000030854">
    <property type="component" value="Unassembled WGS sequence"/>
</dbReference>
<keyword evidence="8" id="KW-1185">Reference proteome</keyword>
<feature type="domain" description="VHS" evidence="5">
    <location>
        <begin position="66"/>
        <end position="204"/>
    </location>
</feature>
<evidence type="ECO:0000256" key="2">
    <source>
        <dbReference type="ARBA" id="ARBA00022448"/>
    </source>
</evidence>
<dbReference type="Gene3D" id="1.25.40.90">
    <property type="match status" value="1"/>
</dbReference>
<evidence type="ECO:0000259" key="5">
    <source>
        <dbReference type="PROSITE" id="PS50179"/>
    </source>
</evidence>
<dbReference type="GO" id="GO:0035091">
    <property type="term" value="F:phosphatidylinositol binding"/>
    <property type="evidence" value="ECO:0007669"/>
    <property type="project" value="InterPro"/>
</dbReference>
<dbReference type="InterPro" id="IPR004152">
    <property type="entry name" value="GAT_dom"/>
</dbReference>
<name>A0A0B1P008_UNCNE</name>